<feature type="transmembrane region" description="Helical" evidence="1">
    <location>
        <begin position="178"/>
        <end position="199"/>
    </location>
</feature>
<keyword evidence="1" id="KW-0472">Membrane</keyword>
<name>A0A2S7U6Q7_9BACT</name>
<dbReference type="Proteomes" id="UP000239907">
    <property type="component" value="Unassembled WGS sequence"/>
</dbReference>
<feature type="transmembrane region" description="Helical" evidence="1">
    <location>
        <begin position="60"/>
        <end position="79"/>
    </location>
</feature>
<organism evidence="2 3">
    <name type="scientific">Rubritalea profundi</name>
    <dbReference type="NCBI Taxonomy" id="1658618"/>
    <lineage>
        <taxon>Bacteria</taxon>
        <taxon>Pseudomonadati</taxon>
        <taxon>Verrucomicrobiota</taxon>
        <taxon>Verrucomicrobiia</taxon>
        <taxon>Verrucomicrobiales</taxon>
        <taxon>Rubritaleaceae</taxon>
        <taxon>Rubritalea</taxon>
    </lineage>
</organism>
<dbReference type="OrthoDB" id="274748at2"/>
<protein>
    <recommendedName>
        <fullName evidence="4">DUF2238 domain-containing protein</fullName>
    </recommendedName>
</protein>
<reference evidence="2 3" key="1">
    <citation type="submission" date="2016-12" db="EMBL/GenBank/DDBJ databases">
        <title>Study of bacterial adaptation to deep sea.</title>
        <authorList>
            <person name="Song J."/>
            <person name="Yoshizawa S."/>
            <person name="Kogure K."/>
        </authorList>
    </citation>
    <scope>NUCLEOTIDE SEQUENCE [LARGE SCALE GENOMIC DNA]</scope>
    <source>
        <strain evidence="2 3">SAORIC-165</strain>
    </source>
</reference>
<keyword evidence="1" id="KW-1133">Transmembrane helix</keyword>
<proteinExistence type="predicted"/>
<feature type="transmembrane region" description="Helical" evidence="1">
    <location>
        <begin position="138"/>
        <end position="158"/>
    </location>
</feature>
<dbReference type="AlphaFoldDB" id="A0A2S7U6Q7"/>
<accession>A0A2S7U6Q7</accession>
<feature type="transmembrane region" description="Helical" evidence="1">
    <location>
        <begin position="12"/>
        <end position="29"/>
    </location>
</feature>
<dbReference type="EMBL" id="MQWA01000001">
    <property type="protein sequence ID" value="PQJ30151.1"/>
    <property type="molecule type" value="Genomic_DNA"/>
</dbReference>
<feature type="transmembrane region" description="Helical" evidence="1">
    <location>
        <begin position="35"/>
        <end position="53"/>
    </location>
</feature>
<evidence type="ECO:0000313" key="3">
    <source>
        <dbReference type="Proteomes" id="UP000239907"/>
    </source>
</evidence>
<evidence type="ECO:0000313" key="2">
    <source>
        <dbReference type="EMBL" id="PQJ30151.1"/>
    </source>
</evidence>
<evidence type="ECO:0008006" key="4">
    <source>
        <dbReference type="Google" id="ProtNLM"/>
    </source>
</evidence>
<keyword evidence="3" id="KW-1185">Reference proteome</keyword>
<dbReference type="Pfam" id="PF09997">
    <property type="entry name" value="DUF2238"/>
    <property type="match status" value="1"/>
</dbReference>
<evidence type="ECO:0000256" key="1">
    <source>
        <dbReference type="SAM" id="Phobius"/>
    </source>
</evidence>
<sequence>MTLKIPHNLRLLATFTTCYIIAAAISAKMTNNSEFVFYLGVMIVMITGAMFIHHRVRFPLHLLWCLSIWGLLHMIGGMVPVPDSWQTTGHISVVYSLWLIPNYLRYDQLIHAYGFGVTTWLCWECLSHIVKCYTDTNLAPTVGALTLCVFAGTGLGALNEVIEFMATLLFEETNVGDYNNMSWDLVFNLFGSIIVAVIIRRKKSADLRILTKIIT</sequence>
<comment type="caution">
    <text evidence="2">The sequence shown here is derived from an EMBL/GenBank/DDBJ whole genome shotgun (WGS) entry which is preliminary data.</text>
</comment>
<dbReference type="RefSeq" id="WP_105044677.1">
    <property type="nucleotide sequence ID" value="NZ_MQWA01000001.1"/>
</dbReference>
<keyword evidence="1" id="KW-0812">Transmembrane</keyword>
<gene>
    <name evidence="2" type="ORF">BSZ32_17855</name>
</gene>
<feature type="transmembrane region" description="Helical" evidence="1">
    <location>
        <begin position="108"/>
        <end position="126"/>
    </location>
</feature>
<dbReference type="InterPro" id="IPR014509">
    <property type="entry name" value="YjdF-like"/>
</dbReference>